<gene>
    <name evidence="2" type="ORF">Cantr_03212</name>
</gene>
<accession>A0A367YPR5</accession>
<feature type="chain" id="PRO_5016803070" evidence="1">
    <location>
        <begin position="20"/>
        <end position="93"/>
    </location>
</feature>
<organism evidence="2 3">
    <name type="scientific">Candida viswanathii</name>
    <dbReference type="NCBI Taxonomy" id="5486"/>
    <lineage>
        <taxon>Eukaryota</taxon>
        <taxon>Fungi</taxon>
        <taxon>Dikarya</taxon>
        <taxon>Ascomycota</taxon>
        <taxon>Saccharomycotina</taxon>
        <taxon>Pichiomycetes</taxon>
        <taxon>Debaryomycetaceae</taxon>
        <taxon>Candida/Lodderomyces clade</taxon>
        <taxon>Candida</taxon>
    </lineage>
</organism>
<dbReference type="AlphaFoldDB" id="A0A367YPR5"/>
<keyword evidence="3" id="KW-1185">Reference proteome</keyword>
<evidence type="ECO:0000313" key="3">
    <source>
        <dbReference type="Proteomes" id="UP000253472"/>
    </source>
</evidence>
<proteinExistence type="predicted"/>
<comment type="caution">
    <text evidence="2">The sequence shown here is derived from an EMBL/GenBank/DDBJ whole genome shotgun (WGS) entry which is preliminary data.</text>
</comment>
<name>A0A367YPR5_9ASCO</name>
<sequence length="93" mass="9995">MRLASCGLLMLAIVGLGLSTPVPADTELKASNILDGTPTASGSKPIAPKYKIDSTASATSSANPKILFNNKQEIMKHERSKVEYEGKQYLMRV</sequence>
<dbReference type="Proteomes" id="UP000253472">
    <property type="component" value="Unassembled WGS sequence"/>
</dbReference>
<reference evidence="2 3" key="1">
    <citation type="submission" date="2018-06" db="EMBL/GenBank/DDBJ databases">
        <title>Whole genome sequencing of Candida tropicalis (genome annotated by CSBL at Korea University).</title>
        <authorList>
            <person name="Ahn J."/>
        </authorList>
    </citation>
    <scope>NUCLEOTIDE SEQUENCE [LARGE SCALE GENOMIC DNA]</scope>
    <source>
        <strain evidence="2 3">ATCC 20962</strain>
    </source>
</reference>
<keyword evidence="1" id="KW-0732">Signal</keyword>
<dbReference type="EMBL" id="QLNQ01000001">
    <property type="protein sequence ID" value="RCK67549.1"/>
    <property type="molecule type" value="Genomic_DNA"/>
</dbReference>
<evidence type="ECO:0000313" key="2">
    <source>
        <dbReference type="EMBL" id="RCK67549.1"/>
    </source>
</evidence>
<feature type="signal peptide" evidence="1">
    <location>
        <begin position="1"/>
        <end position="19"/>
    </location>
</feature>
<evidence type="ECO:0000256" key="1">
    <source>
        <dbReference type="SAM" id="SignalP"/>
    </source>
</evidence>
<protein>
    <submittedName>
        <fullName evidence="2">Uncharacterized protein</fullName>
    </submittedName>
</protein>